<dbReference type="AlphaFoldDB" id="A0A0C2R7L3"/>
<evidence type="ECO:0000256" key="7">
    <source>
        <dbReference type="ARBA" id="ARBA00023080"/>
    </source>
</evidence>
<comment type="similarity">
    <text evidence="1 10 11">Belongs to the HAM1 NTPase family.</text>
</comment>
<dbReference type="SUPFAM" id="SSF52972">
    <property type="entry name" value="ITPase-like"/>
    <property type="match status" value="1"/>
</dbReference>
<evidence type="ECO:0000256" key="9">
    <source>
        <dbReference type="ARBA" id="ARBA00052017"/>
    </source>
</evidence>
<evidence type="ECO:0000313" key="12">
    <source>
        <dbReference type="EMBL" id="KIL46245.1"/>
    </source>
</evidence>
<dbReference type="GO" id="GO:0017111">
    <property type="term" value="F:ribonucleoside triphosphate phosphatase activity"/>
    <property type="evidence" value="ECO:0007669"/>
    <property type="project" value="InterPro"/>
</dbReference>
<keyword evidence="3 10" id="KW-0479">Metal-binding</keyword>
<dbReference type="Pfam" id="PF01725">
    <property type="entry name" value="Ham1p_like"/>
    <property type="match status" value="1"/>
</dbReference>
<comment type="catalytic activity">
    <reaction evidence="9 10">
        <text>XTP + H2O = XMP + diphosphate + H(+)</text>
        <dbReference type="Rhea" id="RHEA:28610"/>
        <dbReference type="ChEBI" id="CHEBI:15377"/>
        <dbReference type="ChEBI" id="CHEBI:15378"/>
        <dbReference type="ChEBI" id="CHEBI:33019"/>
        <dbReference type="ChEBI" id="CHEBI:57464"/>
        <dbReference type="ChEBI" id="CHEBI:61314"/>
        <dbReference type="EC" id="3.6.1.66"/>
    </reaction>
</comment>
<dbReference type="GO" id="GO:0046872">
    <property type="term" value="F:metal ion binding"/>
    <property type="evidence" value="ECO:0007669"/>
    <property type="project" value="UniProtKB-KW"/>
</dbReference>
<dbReference type="HAMAP" id="MF_01405">
    <property type="entry name" value="Non_canon_purine_NTPase"/>
    <property type="match status" value="1"/>
</dbReference>
<organism evidence="12 13">
    <name type="scientific">Jeotgalibacillus campisalis</name>
    <dbReference type="NCBI Taxonomy" id="220754"/>
    <lineage>
        <taxon>Bacteria</taxon>
        <taxon>Bacillati</taxon>
        <taxon>Bacillota</taxon>
        <taxon>Bacilli</taxon>
        <taxon>Bacillales</taxon>
        <taxon>Caryophanaceae</taxon>
        <taxon>Jeotgalibacillus</taxon>
    </lineage>
</organism>
<feature type="active site" description="Proton acceptor" evidence="10">
    <location>
        <position position="70"/>
    </location>
</feature>
<dbReference type="FunFam" id="3.90.950.10:FF:000001">
    <property type="entry name" value="dITP/XTP pyrophosphatase"/>
    <property type="match status" value="1"/>
</dbReference>
<dbReference type="NCBIfam" id="NF011397">
    <property type="entry name" value="PRK14822.1"/>
    <property type="match status" value="1"/>
</dbReference>
<evidence type="ECO:0000256" key="6">
    <source>
        <dbReference type="ARBA" id="ARBA00022842"/>
    </source>
</evidence>
<dbReference type="GO" id="GO:0036222">
    <property type="term" value="F:XTP diphosphatase activity"/>
    <property type="evidence" value="ECO:0007669"/>
    <property type="project" value="UniProtKB-UniRule"/>
</dbReference>
<evidence type="ECO:0000256" key="2">
    <source>
        <dbReference type="ARBA" id="ARBA00011738"/>
    </source>
</evidence>
<comment type="cofactor">
    <cofactor evidence="10">
        <name>Mg(2+)</name>
        <dbReference type="ChEBI" id="CHEBI:18420"/>
    </cofactor>
    <text evidence="10">Binds 1 Mg(2+) ion per subunit.</text>
</comment>
<comment type="catalytic activity">
    <reaction evidence="10">
        <text>ITP + H2O = IMP + diphosphate + H(+)</text>
        <dbReference type="Rhea" id="RHEA:29399"/>
        <dbReference type="ChEBI" id="CHEBI:15377"/>
        <dbReference type="ChEBI" id="CHEBI:15378"/>
        <dbReference type="ChEBI" id="CHEBI:33019"/>
        <dbReference type="ChEBI" id="CHEBI:58053"/>
        <dbReference type="ChEBI" id="CHEBI:61402"/>
        <dbReference type="EC" id="3.6.1.66"/>
    </reaction>
</comment>
<feature type="binding site" evidence="10">
    <location>
        <position position="70"/>
    </location>
    <ligand>
        <name>Mg(2+)</name>
        <dbReference type="ChEBI" id="CHEBI:18420"/>
    </ligand>
</feature>
<feature type="binding site" evidence="10">
    <location>
        <begin position="181"/>
        <end position="182"/>
    </location>
    <ligand>
        <name>substrate</name>
    </ligand>
</feature>
<dbReference type="GO" id="GO:0009146">
    <property type="term" value="P:purine nucleoside triphosphate catabolic process"/>
    <property type="evidence" value="ECO:0007669"/>
    <property type="project" value="UniProtKB-UniRule"/>
</dbReference>
<dbReference type="InterPro" id="IPR020922">
    <property type="entry name" value="dITP/XTP_pyrophosphatase"/>
</dbReference>
<keyword evidence="5 10" id="KW-0378">Hydrolase</keyword>
<evidence type="ECO:0000256" key="8">
    <source>
        <dbReference type="ARBA" id="ARBA00051875"/>
    </source>
</evidence>
<comment type="caution">
    <text evidence="12">The sequence shown here is derived from an EMBL/GenBank/DDBJ whole genome shotgun (WGS) entry which is preliminary data.</text>
</comment>
<protein>
    <recommendedName>
        <fullName evidence="10">dITP/XTP pyrophosphatase</fullName>
        <ecNumber evidence="10">3.6.1.66</ecNumber>
    </recommendedName>
    <alternativeName>
        <fullName evidence="10">Non-canonical purine NTP pyrophosphatase</fullName>
    </alternativeName>
    <alternativeName>
        <fullName evidence="10">Non-standard purine NTP pyrophosphatase</fullName>
    </alternativeName>
    <alternativeName>
        <fullName evidence="10">Nucleoside-triphosphate diphosphatase</fullName>
    </alternativeName>
    <alternativeName>
        <fullName evidence="10">Nucleoside-triphosphate pyrophosphatase</fullName>
        <shortName evidence="10">NTPase</shortName>
    </alternativeName>
</protein>
<dbReference type="PATRIC" id="fig|220754.4.peg.2932"/>
<evidence type="ECO:0000256" key="1">
    <source>
        <dbReference type="ARBA" id="ARBA00008023"/>
    </source>
</evidence>
<keyword evidence="4 10" id="KW-0547">Nucleotide-binding</keyword>
<dbReference type="CDD" id="cd00515">
    <property type="entry name" value="HAM1"/>
    <property type="match status" value="1"/>
</dbReference>
<evidence type="ECO:0000256" key="10">
    <source>
        <dbReference type="HAMAP-Rule" id="MF_01405"/>
    </source>
</evidence>
<accession>A0A0C2R7L3</accession>
<evidence type="ECO:0000256" key="5">
    <source>
        <dbReference type="ARBA" id="ARBA00022801"/>
    </source>
</evidence>
<sequence>MKKVLIATANKGKAKEFESLFAPLGFEVTTLLDYPEMEEVEETGETFKENAILKAEAASNQFKVMAIADDSGLLIDALNGDPGVYSARYAGKEKNDEENIKKVLRNLQGIPAEKRTARFHCTLAVSVPGEKTLTVTGECEGMITTEKLGDGGFGYDPIFWIEDQSCTLAQMTREEKSAISHRGKALEKLKEVLPKIIN</sequence>
<dbReference type="GO" id="GO:0035870">
    <property type="term" value="F:dITP diphosphatase activity"/>
    <property type="evidence" value="ECO:0007669"/>
    <property type="project" value="UniProtKB-UniRule"/>
</dbReference>
<dbReference type="EC" id="3.6.1.66" evidence="10"/>
<comment type="catalytic activity">
    <reaction evidence="8 10">
        <text>dITP + H2O = dIMP + diphosphate + H(+)</text>
        <dbReference type="Rhea" id="RHEA:28342"/>
        <dbReference type="ChEBI" id="CHEBI:15377"/>
        <dbReference type="ChEBI" id="CHEBI:15378"/>
        <dbReference type="ChEBI" id="CHEBI:33019"/>
        <dbReference type="ChEBI" id="CHEBI:61194"/>
        <dbReference type="ChEBI" id="CHEBI:61382"/>
        <dbReference type="EC" id="3.6.1.66"/>
    </reaction>
</comment>
<dbReference type="InterPro" id="IPR029001">
    <property type="entry name" value="ITPase-like_fam"/>
</dbReference>
<feature type="binding site" evidence="10">
    <location>
        <position position="41"/>
    </location>
    <ligand>
        <name>Mg(2+)</name>
        <dbReference type="ChEBI" id="CHEBI:18420"/>
    </ligand>
</feature>
<dbReference type="PANTHER" id="PTHR11067">
    <property type="entry name" value="INOSINE TRIPHOSPHATE PYROPHOSPHATASE/HAM1 PROTEIN"/>
    <property type="match status" value="1"/>
</dbReference>
<dbReference type="Gene3D" id="3.90.950.10">
    <property type="match status" value="1"/>
</dbReference>
<dbReference type="GO" id="GO:0005829">
    <property type="term" value="C:cytosol"/>
    <property type="evidence" value="ECO:0007669"/>
    <property type="project" value="TreeGrafter"/>
</dbReference>
<proteinExistence type="inferred from homology"/>
<keyword evidence="7 10" id="KW-0546">Nucleotide metabolism</keyword>
<feature type="binding site" evidence="10">
    <location>
        <begin position="8"/>
        <end position="13"/>
    </location>
    <ligand>
        <name>substrate</name>
    </ligand>
</feature>
<dbReference type="EMBL" id="JXRR01000017">
    <property type="protein sequence ID" value="KIL46245.1"/>
    <property type="molecule type" value="Genomic_DNA"/>
</dbReference>
<comment type="subunit">
    <text evidence="2 10">Homodimer.</text>
</comment>
<dbReference type="NCBIfam" id="TIGR00042">
    <property type="entry name" value="RdgB/HAM1 family non-canonical purine NTP pyrophosphatase"/>
    <property type="match status" value="1"/>
</dbReference>
<dbReference type="RefSeq" id="WP_041059898.1">
    <property type="nucleotide sequence ID" value="NZ_JXRR01000017.1"/>
</dbReference>
<feature type="binding site" evidence="10">
    <location>
        <begin position="153"/>
        <end position="156"/>
    </location>
    <ligand>
        <name>substrate</name>
    </ligand>
</feature>
<name>A0A0C2R7L3_9BACL</name>
<gene>
    <name evidence="12" type="ORF">KR50_29200</name>
</gene>
<evidence type="ECO:0000256" key="4">
    <source>
        <dbReference type="ARBA" id="ARBA00022741"/>
    </source>
</evidence>
<reference evidence="12 13" key="1">
    <citation type="submission" date="2015-01" db="EMBL/GenBank/DDBJ databases">
        <title>Jeotgalibacillus campisalis genome sequencing.</title>
        <authorList>
            <person name="Goh K.M."/>
            <person name="Chan K.-G."/>
            <person name="Yaakop A.S."/>
            <person name="Ee R."/>
            <person name="Gan H.M."/>
            <person name="Chan C.S."/>
        </authorList>
    </citation>
    <scope>NUCLEOTIDE SEQUENCE [LARGE SCALE GENOMIC DNA]</scope>
    <source>
        <strain evidence="12 13">SF-57</strain>
    </source>
</reference>
<evidence type="ECO:0000313" key="13">
    <source>
        <dbReference type="Proteomes" id="UP000031972"/>
    </source>
</evidence>
<keyword evidence="6 10" id="KW-0460">Magnesium</keyword>
<dbReference type="PANTHER" id="PTHR11067:SF9">
    <property type="entry name" value="INOSINE TRIPHOSPHATE PYROPHOSPHATASE"/>
    <property type="match status" value="1"/>
</dbReference>
<feature type="binding site" evidence="10">
    <location>
        <position position="176"/>
    </location>
    <ligand>
        <name>substrate</name>
    </ligand>
</feature>
<evidence type="ECO:0000256" key="3">
    <source>
        <dbReference type="ARBA" id="ARBA00022723"/>
    </source>
</evidence>
<keyword evidence="13" id="KW-1185">Reference proteome</keyword>
<dbReference type="GO" id="GO:0009117">
    <property type="term" value="P:nucleotide metabolic process"/>
    <property type="evidence" value="ECO:0007669"/>
    <property type="project" value="UniProtKB-KW"/>
</dbReference>
<dbReference type="GO" id="GO:0000166">
    <property type="term" value="F:nucleotide binding"/>
    <property type="evidence" value="ECO:0007669"/>
    <property type="project" value="UniProtKB-KW"/>
</dbReference>
<dbReference type="Proteomes" id="UP000031972">
    <property type="component" value="Unassembled WGS sequence"/>
</dbReference>
<dbReference type="InterPro" id="IPR002637">
    <property type="entry name" value="RdgB/HAM1"/>
</dbReference>
<feature type="binding site" evidence="10">
    <location>
        <position position="71"/>
    </location>
    <ligand>
        <name>substrate</name>
    </ligand>
</feature>
<dbReference type="OrthoDB" id="9807456at2"/>
<dbReference type="GO" id="GO:0036220">
    <property type="term" value="F:ITP diphosphatase activity"/>
    <property type="evidence" value="ECO:0007669"/>
    <property type="project" value="UniProtKB-UniRule"/>
</dbReference>
<comment type="function">
    <text evidence="10">Pyrophosphatase that catalyzes the hydrolysis of nucleoside triphosphates to their monophosphate derivatives, with a high preference for the non-canonical purine nucleotides XTP (xanthosine triphosphate), dITP (deoxyinosine triphosphate) and ITP. Seems to function as a house-cleaning enzyme that removes non-canonical purine nucleotides from the nucleotide pool, thus preventing their incorporation into DNA/RNA and avoiding chromosomal lesions.</text>
</comment>
<evidence type="ECO:0000256" key="11">
    <source>
        <dbReference type="RuleBase" id="RU003781"/>
    </source>
</evidence>